<protein>
    <recommendedName>
        <fullName evidence="4">Outer membrane protein beta-barrel domain-containing protein</fullName>
    </recommendedName>
</protein>
<dbReference type="EMBL" id="CP025938">
    <property type="protein sequence ID" value="AUS05739.1"/>
    <property type="molecule type" value="Genomic_DNA"/>
</dbReference>
<feature type="chain" id="PRO_5014463053" description="Outer membrane protein beta-barrel domain-containing protein" evidence="1">
    <location>
        <begin position="21"/>
        <end position="101"/>
    </location>
</feature>
<feature type="signal peptide" evidence="1">
    <location>
        <begin position="1"/>
        <end position="20"/>
    </location>
</feature>
<keyword evidence="1" id="KW-0732">Signal</keyword>
<accession>A0A2I7SIN5</accession>
<proteinExistence type="predicted"/>
<dbReference type="KEGG" id="taj:C1A40_09790"/>
<keyword evidence="3" id="KW-1185">Reference proteome</keyword>
<dbReference type="OrthoDB" id="978692at2"/>
<dbReference type="AlphaFoldDB" id="A0A2I7SIN5"/>
<evidence type="ECO:0000313" key="3">
    <source>
        <dbReference type="Proteomes" id="UP000236592"/>
    </source>
</evidence>
<sequence length="101" mass="11725">MKRTILTTLFLLIIILQTSAQEGEEKRNQINFVFGYTHIPSAFEEGEFEKEVFVPTIGIDYFRELNEKWAVGAVLDLELANYVVNFNREVRIQELNATNLN</sequence>
<organism evidence="2 3">
    <name type="scientific">Pseudotamlana carrageenivorans</name>
    <dbReference type="NCBI Taxonomy" id="2069432"/>
    <lineage>
        <taxon>Bacteria</taxon>
        <taxon>Pseudomonadati</taxon>
        <taxon>Bacteroidota</taxon>
        <taxon>Flavobacteriia</taxon>
        <taxon>Flavobacteriales</taxon>
        <taxon>Flavobacteriaceae</taxon>
        <taxon>Pseudotamlana</taxon>
    </lineage>
</organism>
<evidence type="ECO:0000256" key="1">
    <source>
        <dbReference type="SAM" id="SignalP"/>
    </source>
</evidence>
<evidence type="ECO:0000313" key="2">
    <source>
        <dbReference type="EMBL" id="AUS05739.1"/>
    </source>
</evidence>
<gene>
    <name evidence="2" type="ORF">C1A40_09790</name>
</gene>
<dbReference type="Proteomes" id="UP000236592">
    <property type="component" value="Chromosome"/>
</dbReference>
<reference evidence="3" key="1">
    <citation type="submission" date="2018-01" db="EMBL/GenBank/DDBJ databases">
        <title>Complete genome of Tamlana sp. UJ94.</title>
        <authorList>
            <person name="Jung J."/>
            <person name="Chung D."/>
            <person name="Bae S.S."/>
            <person name="Baek K."/>
        </authorList>
    </citation>
    <scope>NUCLEOTIDE SEQUENCE [LARGE SCALE GENOMIC DNA]</scope>
    <source>
        <strain evidence="3">UJ94</strain>
    </source>
</reference>
<name>A0A2I7SIN5_9FLAO</name>
<evidence type="ECO:0008006" key="4">
    <source>
        <dbReference type="Google" id="ProtNLM"/>
    </source>
</evidence>
<dbReference type="RefSeq" id="WP_102995747.1">
    <property type="nucleotide sequence ID" value="NZ_CP025938.1"/>
</dbReference>